<feature type="region of interest" description="Disordered" evidence="1">
    <location>
        <begin position="143"/>
        <end position="183"/>
    </location>
</feature>
<proteinExistence type="predicted"/>
<dbReference type="EnsemblMetazoa" id="ACOM040258-RA">
    <property type="protein sequence ID" value="ACOM040258-PA.1"/>
    <property type="gene ID" value="ACOM040258"/>
</dbReference>
<dbReference type="InterPro" id="IPR035892">
    <property type="entry name" value="C2_domain_sf"/>
</dbReference>
<dbReference type="PANTHER" id="PTHR46129:SF2">
    <property type="entry name" value="SYNAPTOTAGMIN 14, ISOFORM D"/>
    <property type="match status" value="1"/>
</dbReference>
<reference evidence="3" key="1">
    <citation type="submission" date="2022-08" db="UniProtKB">
        <authorList>
            <consortium name="EnsemblMetazoa"/>
        </authorList>
    </citation>
    <scope>IDENTIFICATION</scope>
</reference>
<feature type="region of interest" description="Disordered" evidence="1">
    <location>
        <begin position="216"/>
        <end position="258"/>
    </location>
</feature>
<dbReference type="PANTHER" id="PTHR46129">
    <property type="entry name" value="SYNAPTOTAGMIN 14, ISOFORM D"/>
    <property type="match status" value="1"/>
</dbReference>
<dbReference type="VEuPathDB" id="VectorBase:ACON2_030186"/>
<dbReference type="Proteomes" id="UP000075882">
    <property type="component" value="Unassembled WGS sequence"/>
</dbReference>
<dbReference type="GO" id="GO:0005543">
    <property type="term" value="F:phospholipid binding"/>
    <property type="evidence" value="ECO:0007669"/>
    <property type="project" value="TreeGrafter"/>
</dbReference>
<dbReference type="SMART" id="SM00239">
    <property type="entry name" value="C2"/>
    <property type="match status" value="1"/>
</dbReference>
<evidence type="ECO:0000313" key="3">
    <source>
        <dbReference type="EnsemblMetazoa" id="ACOM040258-PA.1"/>
    </source>
</evidence>
<name>A0A8W7PZZ2_ANOCL</name>
<feature type="domain" description="C2" evidence="2">
    <location>
        <begin position="225"/>
        <end position="380"/>
    </location>
</feature>
<organism evidence="3">
    <name type="scientific">Anopheles coluzzii</name>
    <name type="common">African malaria mosquito</name>
    <dbReference type="NCBI Taxonomy" id="1518534"/>
    <lineage>
        <taxon>Eukaryota</taxon>
        <taxon>Metazoa</taxon>
        <taxon>Ecdysozoa</taxon>
        <taxon>Arthropoda</taxon>
        <taxon>Hexapoda</taxon>
        <taxon>Insecta</taxon>
        <taxon>Pterygota</taxon>
        <taxon>Neoptera</taxon>
        <taxon>Endopterygota</taxon>
        <taxon>Diptera</taxon>
        <taxon>Nematocera</taxon>
        <taxon>Culicoidea</taxon>
        <taxon>Culicidae</taxon>
        <taxon>Anophelinae</taxon>
        <taxon>Anopheles</taxon>
    </lineage>
</organism>
<dbReference type="InterPro" id="IPR043541">
    <property type="entry name" value="SYT14/14L/16"/>
</dbReference>
<dbReference type="Pfam" id="PF00168">
    <property type="entry name" value="C2"/>
    <property type="match status" value="1"/>
</dbReference>
<dbReference type="AlphaFoldDB" id="A0A8W7PZZ2"/>
<protein>
    <recommendedName>
        <fullName evidence="2">C2 domain-containing protein</fullName>
    </recommendedName>
</protein>
<feature type="compositionally biased region" description="Basic and acidic residues" evidence="1">
    <location>
        <begin position="231"/>
        <end position="241"/>
    </location>
</feature>
<dbReference type="InterPro" id="IPR000008">
    <property type="entry name" value="C2_dom"/>
</dbReference>
<dbReference type="Gene3D" id="2.60.40.150">
    <property type="entry name" value="C2 domain"/>
    <property type="match status" value="1"/>
</dbReference>
<dbReference type="PROSITE" id="PS50004">
    <property type="entry name" value="C2"/>
    <property type="match status" value="1"/>
</dbReference>
<accession>A0A8W7PZZ2</accession>
<dbReference type="SUPFAM" id="SSF49562">
    <property type="entry name" value="C2 domain (Calcium/lipid-binding domain, CaLB)"/>
    <property type="match status" value="1"/>
</dbReference>
<evidence type="ECO:0000256" key="1">
    <source>
        <dbReference type="SAM" id="MobiDB-lite"/>
    </source>
</evidence>
<sequence length="385" mass="41929">MVQFLEGGGSGNQLDMNGVNIADRLQALGFVALILVLFLYVHKIRCFGAAPPFLPFDEQLRAEKTFHRIRNRFAYDGNNSSDSEDDTLRRLKLDPCGAGYGGGVGVGGGGSISCYHANEAVAGLDQSVVAQYHSFNKLLSGGKHAASRHKSRDPLAMAEGGKIGMPHSSNDCSSGSSNEGNLDYGGTRLSLDAHLSNDRLATGAAPARLDGRLTGSAELKLRGEPPLLPELTKESDLERDPVPGYRKKTTKGATNGSRGEGLVIVKGSHFRNHTLPKVPDTYVKLCLVSSMGQEIARAKTSTRRGQSNPLFKETFIFQVAMFQLNDVTLIVSVYAKRNMKRNEMVGWFSMGLNSSGPEEMIHWNEMRESSSRSELITRWHVLVDS</sequence>
<feature type="compositionally biased region" description="Low complexity" evidence="1">
    <location>
        <begin position="168"/>
        <end position="181"/>
    </location>
</feature>
<evidence type="ECO:0000259" key="2">
    <source>
        <dbReference type="PROSITE" id="PS50004"/>
    </source>
</evidence>